<dbReference type="InterPro" id="IPR025202">
    <property type="entry name" value="PLD-like_dom"/>
</dbReference>
<dbReference type="FunFam" id="3.30.870.10:FF:000014">
    <property type="entry name" value="Cardiolipin synthase"/>
    <property type="match status" value="1"/>
</dbReference>
<dbReference type="GO" id="GO:0032049">
    <property type="term" value="P:cardiolipin biosynthetic process"/>
    <property type="evidence" value="ECO:0007669"/>
    <property type="project" value="UniProtKB-UniRule"/>
</dbReference>
<dbReference type="EC" id="2.7.8.-" evidence="13"/>
<evidence type="ECO:0000256" key="10">
    <source>
        <dbReference type="ARBA" id="ARBA00023209"/>
    </source>
</evidence>
<feature type="domain" description="PLD phosphodiesterase" evidence="15">
    <location>
        <begin position="394"/>
        <end position="421"/>
    </location>
</feature>
<keyword evidence="11" id="KW-1208">Phospholipid metabolism</keyword>
<dbReference type="InterPro" id="IPR001736">
    <property type="entry name" value="PLipase_D/transphosphatidylase"/>
</dbReference>
<dbReference type="EMBL" id="CP029822">
    <property type="protein sequence ID" value="AZS49367.1"/>
    <property type="molecule type" value="Genomic_DNA"/>
</dbReference>
<dbReference type="RefSeq" id="WP_127161584.1">
    <property type="nucleotide sequence ID" value="NZ_CP029822.1"/>
</dbReference>
<evidence type="ECO:0000256" key="7">
    <source>
        <dbReference type="ARBA" id="ARBA00022989"/>
    </source>
</evidence>
<keyword evidence="2" id="KW-1003">Cell membrane</keyword>
<dbReference type="PROSITE" id="PS50035">
    <property type="entry name" value="PLD"/>
    <property type="match status" value="2"/>
</dbReference>
<proteinExistence type="predicted"/>
<dbReference type="Gene3D" id="3.30.870.10">
    <property type="entry name" value="Endonuclease Chain A"/>
    <property type="match status" value="2"/>
</dbReference>
<dbReference type="Proteomes" id="UP000273143">
    <property type="component" value="Chromosome"/>
</dbReference>
<keyword evidence="9 14" id="KW-0472">Membrane</keyword>
<gene>
    <name evidence="16" type="primary">cls</name>
    <name evidence="16" type="ORF">DM558_00595</name>
</gene>
<dbReference type="PANTHER" id="PTHR21248">
    <property type="entry name" value="CARDIOLIPIN SYNTHASE"/>
    <property type="match status" value="1"/>
</dbReference>
<dbReference type="InterPro" id="IPR027379">
    <property type="entry name" value="CLS_N"/>
</dbReference>
<evidence type="ECO:0000313" key="17">
    <source>
        <dbReference type="Proteomes" id="UP000273143"/>
    </source>
</evidence>
<dbReference type="Pfam" id="PF13091">
    <property type="entry name" value="PLDc_2"/>
    <property type="match status" value="2"/>
</dbReference>
<evidence type="ECO:0000256" key="9">
    <source>
        <dbReference type="ARBA" id="ARBA00023136"/>
    </source>
</evidence>
<dbReference type="AlphaFoldDB" id="A0A3Q9JJ89"/>
<keyword evidence="3" id="KW-0444">Lipid biosynthesis</keyword>
<keyword evidence="4" id="KW-0808">Transferase</keyword>
<dbReference type="NCBIfam" id="TIGR04265">
    <property type="entry name" value="bac_cardiolipin"/>
    <property type="match status" value="1"/>
</dbReference>
<dbReference type="KEGG" id="emo:DM558_00595"/>
<dbReference type="InterPro" id="IPR022924">
    <property type="entry name" value="Cardiolipin_synthase"/>
</dbReference>
<keyword evidence="8" id="KW-0443">Lipid metabolism</keyword>
<evidence type="ECO:0000259" key="15">
    <source>
        <dbReference type="PROSITE" id="PS50035"/>
    </source>
</evidence>
<evidence type="ECO:0000256" key="4">
    <source>
        <dbReference type="ARBA" id="ARBA00022679"/>
    </source>
</evidence>
<keyword evidence="10" id="KW-0594">Phospholipid biosynthesis</keyword>
<protein>
    <recommendedName>
        <fullName evidence="13">Cardiolipin synthase</fullName>
        <ecNumber evidence="13">2.7.8.-</ecNumber>
    </recommendedName>
</protein>
<dbReference type="SMART" id="SM00155">
    <property type="entry name" value="PLDc"/>
    <property type="match status" value="2"/>
</dbReference>
<feature type="domain" description="PLD phosphodiesterase" evidence="15">
    <location>
        <begin position="220"/>
        <end position="247"/>
    </location>
</feature>
<organism evidence="16 17">
    <name type="scientific">Entomomonas moraniae</name>
    <dbReference type="NCBI Taxonomy" id="2213226"/>
    <lineage>
        <taxon>Bacteria</taxon>
        <taxon>Pseudomonadati</taxon>
        <taxon>Pseudomonadota</taxon>
        <taxon>Gammaproteobacteria</taxon>
        <taxon>Pseudomonadales</taxon>
        <taxon>Pseudomonadaceae</taxon>
        <taxon>Entomomonas</taxon>
    </lineage>
</organism>
<dbReference type="FunFam" id="3.30.870.10:FF:000021">
    <property type="entry name" value="Cardiolipin synthase"/>
    <property type="match status" value="1"/>
</dbReference>
<dbReference type="SUPFAM" id="SSF56024">
    <property type="entry name" value="Phospholipase D/nuclease"/>
    <property type="match status" value="2"/>
</dbReference>
<evidence type="ECO:0000256" key="5">
    <source>
        <dbReference type="ARBA" id="ARBA00022692"/>
    </source>
</evidence>
<evidence type="ECO:0000256" key="2">
    <source>
        <dbReference type="ARBA" id="ARBA00022475"/>
    </source>
</evidence>
<dbReference type="Pfam" id="PF13396">
    <property type="entry name" value="PLDc_N"/>
    <property type="match status" value="1"/>
</dbReference>
<evidence type="ECO:0000256" key="13">
    <source>
        <dbReference type="NCBIfam" id="TIGR04265"/>
    </source>
</evidence>
<name>A0A3Q9JJ89_9GAMM</name>
<keyword evidence="17" id="KW-1185">Reference proteome</keyword>
<evidence type="ECO:0000256" key="1">
    <source>
        <dbReference type="ARBA" id="ARBA00004651"/>
    </source>
</evidence>
<sequence length="481" mass="54844">MFIEAEHFIWLSTFFITLEVLGMIAAIHALFTVRTSQGAVAWAVSLVFMPVLTLIPYLIFGRNKFSAYIKARRQVDMEMHSVTQSTNWRSWIKEVVKDNPDQRYASIQAFYQLTGMPLLANNKINLLINGHETFSALFAALRKAEKVVLMEFFIVNDDRLGRELQHELIQCAKRGVSVYFLYDRVGSIRLPKRYVNELKNAGVNVASFSTRASFINRFQWNFRCHRKITIIDGAVAFVGGLNVGVEYLGEKPPLSPWRDTHIELQGAIVTCLQETFAEDWYWANRTLPELLFQTHFPDEGVACISIPSGPADDQETCALFFIEALNSATKRIWITSPYFVPDEAVWSALRLAVLRGVDVRILLPSRKDHLFVYLASVLYSVEAVRMGIKIFNYTEGFVHQKVVLVDDDVAAIGSANLDNRSFRLNFEVMVLTISESFNKEVEDMLIKDFAASTEKTLEDAHKYPYYYRFGLGIARLLGPIL</sequence>
<comment type="subcellular location">
    <subcellularLocation>
        <location evidence="1">Cell membrane</location>
        <topology evidence="1">Multi-pass membrane protein</topology>
    </subcellularLocation>
</comment>
<dbReference type="GO" id="GO:0005886">
    <property type="term" value="C:plasma membrane"/>
    <property type="evidence" value="ECO:0007669"/>
    <property type="project" value="UniProtKB-SubCell"/>
</dbReference>
<keyword evidence="7 14" id="KW-1133">Transmembrane helix</keyword>
<evidence type="ECO:0000256" key="6">
    <source>
        <dbReference type="ARBA" id="ARBA00022737"/>
    </source>
</evidence>
<dbReference type="GO" id="GO:0008808">
    <property type="term" value="F:cardiolipin synthase activity"/>
    <property type="evidence" value="ECO:0007669"/>
    <property type="project" value="UniProtKB-UniRule"/>
</dbReference>
<accession>A0A3Q9JJ89</accession>
<dbReference type="PANTHER" id="PTHR21248:SF22">
    <property type="entry name" value="PHOSPHOLIPASE D"/>
    <property type="match status" value="1"/>
</dbReference>
<evidence type="ECO:0000256" key="3">
    <source>
        <dbReference type="ARBA" id="ARBA00022516"/>
    </source>
</evidence>
<evidence type="ECO:0000313" key="16">
    <source>
        <dbReference type="EMBL" id="AZS49367.1"/>
    </source>
</evidence>
<evidence type="ECO:0000256" key="14">
    <source>
        <dbReference type="SAM" id="Phobius"/>
    </source>
</evidence>
<reference evidence="17" key="1">
    <citation type="submission" date="2018-06" db="EMBL/GenBank/DDBJ databases">
        <title>Complete genome of Pseudomonas insecticola strain QZS01.</title>
        <authorList>
            <person name="Wang J."/>
            <person name="Su Q."/>
        </authorList>
    </citation>
    <scope>NUCLEOTIDE SEQUENCE [LARGE SCALE GENOMIC DNA]</scope>
    <source>
        <strain evidence="17">QZS01</strain>
    </source>
</reference>
<evidence type="ECO:0000256" key="8">
    <source>
        <dbReference type="ARBA" id="ARBA00023098"/>
    </source>
</evidence>
<comment type="function">
    <text evidence="12">Catalyzes the reversible phosphatidyl group transfer from one phosphatidylglycerol molecule to another to form cardiolipin (CL) (diphosphatidylglycerol) and glycerol.</text>
</comment>
<feature type="transmembrane region" description="Helical" evidence="14">
    <location>
        <begin position="7"/>
        <end position="33"/>
    </location>
</feature>
<keyword evidence="6" id="KW-0677">Repeat</keyword>
<evidence type="ECO:0000256" key="11">
    <source>
        <dbReference type="ARBA" id="ARBA00023264"/>
    </source>
</evidence>
<keyword evidence="5 14" id="KW-0812">Transmembrane</keyword>
<feature type="transmembrane region" description="Helical" evidence="14">
    <location>
        <begin position="39"/>
        <end position="60"/>
    </location>
</feature>
<evidence type="ECO:0000256" key="12">
    <source>
        <dbReference type="ARBA" id="ARBA00057569"/>
    </source>
</evidence>